<protein>
    <submittedName>
        <fullName evidence="6">Uncharacterized protein</fullName>
    </submittedName>
</protein>
<feature type="compositionally biased region" description="Low complexity" evidence="5">
    <location>
        <begin position="435"/>
        <end position="450"/>
    </location>
</feature>
<accession>A0A250WSZ1</accession>
<evidence type="ECO:0000256" key="4">
    <source>
        <dbReference type="ARBA" id="ARBA00023242"/>
    </source>
</evidence>
<dbReference type="GO" id="GO:0005634">
    <property type="term" value="C:nucleus"/>
    <property type="evidence" value="ECO:0007669"/>
    <property type="project" value="UniProtKB-SubCell"/>
</dbReference>
<name>A0A250WSZ1_9CHLO</name>
<comment type="caution">
    <text evidence="6">The sequence shown here is derived from an EMBL/GenBank/DDBJ whole genome shotgun (WGS) entry which is preliminary data.</text>
</comment>
<dbReference type="EMBL" id="BEGY01000005">
    <property type="protein sequence ID" value="GAX73957.1"/>
    <property type="molecule type" value="Genomic_DNA"/>
</dbReference>
<proteinExistence type="inferred from homology"/>
<feature type="compositionally biased region" description="Polar residues" evidence="5">
    <location>
        <begin position="9"/>
        <end position="21"/>
    </location>
</feature>
<dbReference type="InterPro" id="IPR010301">
    <property type="entry name" value="RRP1"/>
</dbReference>
<organism evidence="6 7">
    <name type="scientific">Chlamydomonas eustigma</name>
    <dbReference type="NCBI Taxonomy" id="1157962"/>
    <lineage>
        <taxon>Eukaryota</taxon>
        <taxon>Viridiplantae</taxon>
        <taxon>Chlorophyta</taxon>
        <taxon>core chlorophytes</taxon>
        <taxon>Chlorophyceae</taxon>
        <taxon>CS clade</taxon>
        <taxon>Chlamydomonadales</taxon>
        <taxon>Chlamydomonadaceae</taxon>
        <taxon>Chlamydomonas</taxon>
    </lineage>
</organism>
<evidence type="ECO:0000313" key="7">
    <source>
        <dbReference type="Proteomes" id="UP000232323"/>
    </source>
</evidence>
<dbReference type="Pfam" id="PF05997">
    <property type="entry name" value="Nop52"/>
    <property type="match status" value="1"/>
</dbReference>
<dbReference type="OrthoDB" id="2019504at2759"/>
<sequence length="628" mass="67635">MSRQESDGTKTTQVPRQNIKQRPSLEPGLADDTSKGNTKLARALGSPDYHTREKGVRALTRFLLRKSSLSDQDMMKIWKGLFYAFWHSDKGPVQMELAERFAAILTDLPHETGFLFFTCFMKTMRREWFGIDRLRLDKYLMLIRKFMAHVLQHLAASQWNMQLVSRYMAFIKDGVLLPKDSHHAVGLTYHLADLIVPEIKALASSERTASSSAPVVPGPALKALLMPFCQYIEIVPDLPKLTRVREAVFDTLLTELLSKEPDNPLQHLDIQELASDLFDRGAKEATLFRNRTALYEISNALEGALKRRLKLAAKAAASSGMPLGDLKPVPTDHAALDEIPAGSGKKNSKKRSKPEGMAAVSGPPQTLTKRFGLQINEAPEEQPGNNSSSAAAAPTGSSKKLRLKGGDVASAPSVEDMANSANKKLPGNSSTAATPGSGPVPQPQSVQKPKSAMKKVQKTVTGPLNDAAVATSTVRSDVELVAPGPSQNKAKGTPRGFALSQNPTSVNALKWANSAAAGGSKLEKSGLKANGGTSTKKRVQINLKKNLYFAFGGPVPPPEVRTPSRAKGGILKTASLPMSAPPKLSHSKIASITAAHATDQVSMSTGKQVLQRPAAPKAAQRARAALFF</sequence>
<gene>
    <name evidence="6" type="ORF">CEUSTIGMA_g1407.t1</name>
</gene>
<keyword evidence="3" id="KW-0698">rRNA processing</keyword>
<feature type="compositionally biased region" description="Low complexity" evidence="5">
    <location>
        <begin position="383"/>
        <end position="398"/>
    </location>
</feature>
<dbReference type="GO" id="GO:0030688">
    <property type="term" value="C:preribosome, small subunit precursor"/>
    <property type="evidence" value="ECO:0007669"/>
    <property type="project" value="InterPro"/>
</dbReference>
<feature type="region of interest" description="Disordered" evidence="5">
    <location>
        <begin position="320"/>
        <end position="366"/>
    </location>
</feature>
<feature type="compositionally biased region" description="Polar residues" evidence="5">
    <location>
        <begin position="419"/>
        <end position="434"/>
    </location>
</feature>
<evidence type="ECO:0000256" key="2">
    <source>
        <dbReference type="ARBA" id="ARBA00006374"/>
    </source>
</evidence>
<dbReference type="PANTHER" id="PTHR13026:SF0">
    <property type="entry name" value="RIBOSOMAL RNA PROCESSING 1B"/>
    <property type="match status" value="1"/>
</dbReference>
<keyword evidence="4" id="KW-0539">Nucleus</keyword>
<dbReference type="PANTHER" id="PTHR13026">
    <property type="entry name" value="NNP-1 PROTEIN NOVEL NUCLEAR PROTEIN 1 NOP52"/>
    <property type="match status" value="1"/>
</dbReference>
<feature type="region of interest" description="Disordered" evidence="5">
    <location>
        <begin position="378"/>
        <end position="464"/>
    </location>
</feature>
<comment type="subcellular location">
    <subcellularLocation>
        <location evidence="1">Nucleus</location>
    </subcellularLocation>
</comment>
<reference evidence="6 7" key="1">
    <citation type="submission" date="2017-08" db="EMBL/GenBank/DDBJ databases">
        <title>Acidophilic green algal genome provides insights into adaptation to an acidic environment.</title>
        <authorList>
            <person name="Hirooka S."/>
            <person name="Hirose Y."/>
            <person name="Kanesaki Y."/>
            <person name="Higuchi S."/>
            <person name="Fujiwara T."/>
            <person name="Onuma R."/>
            <person name="Era A."/>
            <person name="Ohbayashi R."/>
            <person name="Uzuka A."/>
            <person name="Nozaki H."/>
            <person name="Yoshikawa H."/>
            <person name="Miyagishima S.Y."/>
        </authorList>
    </citation>
    <scope>NUCLEOTIDE SEQUENCE [LARGE SCALE GENOMIC DNA]</scope>
    <source>
        <strain evidence="6 7">NIES-2499</strain>
    </source>
</reference>
<evidence type="ECO:0000256" key="1">
    <source>
        <dbReference type="ARBA" id="ARBA00004123"/>
    </source>
</evidence>
<dbReference type="STRING" id="1157962.A0A250WSZ1"/>
<comment type="similarity">
    <text evidence="2">Belongs to the RRP1 family.</text>
</comment>
<feature type="region of interest" description="Disordered" evidence="5">
    <location>
        <begin position="1"/>
        <end position="48"/>
    </location>
</feature>
<evidence type="ECO:0000256" key="3">
    <source>
        <dbReference type="ARBA" id="ARBA00022552"/>
    </source>
</evidence>
<evidence type="ECO:0000313" key="6">
    <source>
        <dbReference type="EMBL" id="GAX73957.1"/>
    </source>
</evidence>
<keyword evidence="7" id="KW-1185">Reference proteome</keyword>
<dbReference type="GO" id="GO:0006364">
    <property type="term" value="P:rRNA processing"/>
    <property type="evidence" value="ECO:0007669"/>
    <property type="project" value="UniProtKB-KW"/>
</dbReference>
<dbReference type="Proteomes" id="UP000232323">
    <property type="component" value="Unassembled WGS sequence"/>
</dbReference>
<evidence type="ECO:0000256" key="5">
    <source>
        <dbReference type="SAM" id="MobiDB-lite"/>
    </source>
</evidence>
<dbReference type="AlphaFoldDB" id="A0A250WSZ1"/>